<dbReference type="AlphaFoldDB" id="A0A1V6URR7"/>
<keyword evidence="2" id="KW-1185">Reference proteome</keyword>
<evidence type="ECO:0000313" key="1">
    <source>
        <dbReference type="EMBL" id="OQE41118.1"/>
    </source>
</evidence>
<reference evidence="2" key="1">
    <citation type="journal article" date="2017" name="Nat. Microbiol.">
        <title>Global analysis of biosynthetic gene clusters reveals vast potential of secondary metabolite production in Penicillium species.</title>
        <authorList>
            <person name="Nielsen J.C."/>
            <person name="Grijseels S."/>
            <person name="Prigent S."/>
            <person name="Ji B."/>
            <person name="Dainat J."/>
            <person name="Nielsen K.F."/>
            <person name="Frisvad J.C."/>
            <person name="Workman M."/>
            <person name="Nielsen J."/>
        </authorList>
    </citation>
    <scope>NUCLEOTIDE SEQUENCE [LARGE SCALE GENOMIC DNA]</scope>
    <source>
        <strain evidence="2">IBT 31321</strain>
    </source>
</reference>
<evidence type="ECO:0000313" key="2">
    <source>
        <dbReference type="Proteomes" id="UP000191500"/>
    </source>
</evidence>
<proteinExistence type="predicted"/>
<comment type="caution">
    <text evidence="1">The sequence shown here is derived from an EMBL/GenBank/DDBJ whole genome shotgun (WGS) entry which is preliminary data.</text>
</comment>
<dbReference type="SUPFAM" id="SSF51735">
    <property type="entry name" value="NAD(P)-binding Rossmann-fold domains"/>
    <property type="match status" value="1"/>
</dbReference>
<protein>
    <submittedName>
        <fullName evidence="1">Uncharacterized protein</fullName>
    </submittedName>
</protein>
<sequence length="90" mass="9137">MTHDGAAEPIIHRAVSTCGRVDLLVKNAGIRQFEGAGVVSKALLNRHLDSTGGSIIQIYSTTALSGASGLPLFPKKGGAVGHVQVVGGGF</sequence>
<dbReference type="Proteomes" id="UP000191500">
    <property type="component" value="Unassembled WGS sequence"/>
</dbReference>
<dbReference type="EMBL" id="MDDG01000005">
    <property type="protein sequence ID" value="OQE41118.1"/>
    <property type="molecule type" value="Genomic_DNA"/>
</dbReference>
<organism evidence="1 2">
    <name type="scientific">Penicillium coprophilum</name>
    <dbReference type="NCBI Taxonomy" id="36646"/>
    <lineage>
        <taxon>Eukaryota</taxon>
        <taxon>Fungi</taxon>
        <taxon>Dikarya</taxon>
        <taxon>Ascomycota</taxon>
        <taxon>Pezizomycotina</taxon>
        <taxon>Eurotiomycetes</taxon>
        <taxon>Eurotiomycetidae</taxon>
        <taxon>Eurotiales</taxon>
        <taxon>Aspergillaceae</taxon>
        <taxon>Penicillium</taxon>
    </lineage>
</organism>
<dbReference type="InterPro" id="IPR036291">
    <property type="entry name" value="NAD(P)-bd_dom_sf"/>
</dbReference>
<accession>A0A1V6URR7</accession>
<gene>
    <name evidence="1" type="ORF">PENCOP_c005G01969</name>
</gene>
<name>A0A1V6URR7_9EURO</name>